<dbReference type="Proteomes" id="UP000069632">
    <property type="component" value="Unassembled WGS sequence"/>
</dbReference>
<accession>A0A128EHY6</accession>
<proteinExistence type="predicted"/>
<dbReference type="EMBL" id="FIZP01000004">
    <property type="protein sequence ID" value="CZE47873.1"/>
    <property type="molecule type" value="Genomic_DNA"/>
</dbReference>
<dbReference type="AlphaFoldDB" id="A0A128EHY6"/>
<reference evidence="1 2" key="1">
    <citation type="submission" date="2016-02" db="EMBL/GenBank/DDBJ databases">
        <authorList>
            <consortium name="Pathogen Informatics"/>
        </authorList>
    </citation>
    <scope>NUCLEOTIDE SEQUENCE [LARGE SCALE GENOMIC DNA]</scope>
    <source>
        <strain evidence="1 2">RC20</strain>
    </source>
</reference>
<gene>
    <name evidence="1" type="ORF">ERS672216_01111</name>
</gene>
<sequence length="452" mass="52596">MINYNALNSHLEGLWLNPSELLHHSIDTEMTKISSTEFKNKDGIKICKETYADANFLPKLGLSFITFCIKASEIGVEINAKNRKKQTFRTKNNKEIYDLLVQNLTDFIKSDIKHIPSHTIYVCERHFSGIPHLHGAIFFPAKCHEIVEQKAREKWQNEKAVGTKFKIQYLTKTMSKDSESHQKQYNTARVSGVQNTKIPHFLSHRPRKVSTRWTAIGRILEQNFKPYFRHEKRNKKERKKVIDRVVKSDIFLTPATSNPPKIEPRSVNRIDLQVKTKNGKRIHINRALIKPLTPKNGVKVIKIIRKKGRKFNKKATIRQLVTMTIRDVSTIDCSVSKCIEIGKKGYFIDLNLQLNGYLNTNMQTALESALEAKFNEFKTLEKARKFYEILKHDFDTVVLKFMPNFKYLTKTEVETALCTNFQRAKEIDELKKAKKCRKNFDDFNIDLFDDNG</sequence>
<evidence type="ECO:0000313" key="1">
    <source>
        <dbReference type="EMBL" id="CZE47873.1"/>
    </source>
</evidence>
<dbReference type="RefSeq" id="WP_075540242.1">
    <property type="nucleotide sequence ID" value="NZ_CP053844.1"/>
</dbReference>
<keyword evidence="2" id="KW-1185">Reference proteome</keyword>
<name>A0A128EHY6_9BACT</name>
<evidence type="ECO:0000313" key="2">
    <source>
        <dbReference type="Proteomes" id="UP000069632"/>
    </source>
</evidence>
<organism evidence="1 2">
    <name type="scientific">Campylobacter geochelonis</name>
    <dbReference type="NCBI Taxonomy" id="1780362"/>
    <lineage>
        <taxon>Bacteria</taxon>
        <taxon>Pseudomonadati</taxon>
        <taxon>Campylobacterota</taxon>
        <taxon>Epsilonproteobacteria</taxon>
        <taxon>Campylobacterales</taxon>
        <taxon>Campylobacteraceae</taxon>
        <taxon>Campylobacter</taxon>
    </lineage>
</organism>
<protein>
    <submittedName>
        <fullName evidence="1">Uncharacterized protein</fullName>
    </submittedName>
</protein>